<feature type="region of interest" description="Disordered" evidence="1">
    <location>
        <begin position="47"/>
        <end position="72"/>
    </location>
</feature>
<organism evidence="2 3">
    <name type="scientific">Batrachochytrium salamandrivorans</name>
    <dbReference type="NCBI Taxonomy" id="1357716"/>
    <lineage>
        <taxon>Eukaryota</taxon>
        <taxon>Fungi</taxon>
        <taxon>Fungi incertae sedis</taxon>
        <taxon>Chytridiomycota</taxon>
        <taxon>Chytridiomycota incertae sedis</taxon>
        <taxon>Chytridiomycetes</taxon>
        <taxon>Rhizophydiales</taxon>
        <taxon>Rhizophydiales incertae sedis</taxon>
        <taxon>Batrachochytrium</taxon>
    </lineage>
</organism>
<dbReference type="Proteomes" id="UP001648503">
    <property type="component" value="Unassembled WGS sequence"/>
</dbReference>
<dbReference type="EMBL" id="JAFCIX010000172">
    <property type="protein sequence ID" value="KAH6596984.1"/>
    <property type="molecule type" value="Genomic_DNA"/>
</dbReference>
<evidence type="ECO:0000256" key="1">
    <source>
        <dbReference type="SAM" id="MobiDB-lite"/>
    </source>
</evidence>
<evidence type="ECO:0000313" key="2">
    <source>
        <dbReference type="EMBL" id="KAH6596984.1"/>
    </source>
</evidence>
<evidence type="ECO:0000313" key="3">
    <source>
        <dbReference type="Proteomes" id="UP001648503"/>
    </source>
</evidence>
<comment type="caution">
    <text evidence="2">The sequence shown here is derived from an EMBL/GenBank/DDBJ whole genome shotgun (WGS) entry which is preliminary data.</text>
</comment>
<dbReference type="Gene3D" id="1.20.1270.60">
    <property type="entry name" value="Arfaptin homology (AH) domain/BAR domain"/>
    <property type="match status" value="1"/>
</dbReference>
<protein>
    <recommendedName>
        <fullName evidence="4">IMD domain-containing protein</fullName>
    </recommendedName>
</protein>
<accession>A0ABQ8FEL5</accession>
<sequence length="508" mass="54412">MNRKISKQQISSPTPLMSPMAYHNHQLGKRSTDSGIDVMHAAALAAANGPHGSRSASPAPGSGGSGGIGGGGGAAVTTTAIATPITTTTTAAIAASPTGNGRMSGMAARAAERLSFGRHMRTATSSYGTPPAPGIPTTTGAGAAAHAAAVQSQQQRQSMLMKQQMQQRHLNFLQQQSAQQHMLSRPMSPQAMGRVSPAPAGAVQLPVHHLQSPPIRTAVTPFSAGRFDVSASIAGGPMDPRRLRLSDAPPTLNLRQYQSFAQAASAYRRQIQAMAAATDTFVRALEELSDCVPAAQLVNASVVADLDFFIDSTQLLVNTHQIWASTIEKEIEEPLFSNIETITAKVKNQQVNNKSRIQGLINDLHLEEDKSYKMKKKKQRDLSMLQESLNVRVSLADEIKRLSIENETLYDTLSHQDMECILNLISRGVVAELETYDTIMEGFHKIGSAAGSRAADSHEVNSLHPSRIQTITSSKITSSPMTDIPAPHSPLDDQLDADFMRKVFQGLS</sequence>
<keyword evidence="3" id="KW-1185">Reference proteome</keyword>
<feature type="compositionally biased region" description="Gly residues" evidence="1">
    <location>
        <begin position="61"/>
        <end position="72"/>
    </location>
</feature>
<name>A0ABQ8FEL5_9FUNG</name>
<evidence type="ECO:0008006" key="4">
    <source>
        <dbReference type="Google" id="ProtNLM"/>
    </source>
</evidence>
<gene>
    <name evidence="2" type="ORF">BASA50_004742</name>
</gene>
<feature type="region of interest" description="Disordered" evidence="1">
    <location>
        <begin position="1"/>
        <end position="21"/>
    </location>
</feature>
<proteinExistence type="predicted"/>
<dbReference type="InterPro" id="IPR027267">
    <property type="entry name" value="AH/BAR_dom_sf"/>
</dbReference>
<reference evidence="2 3" key="1">
    <citation type="submission" date="2021-02" db="EMBL/GenBank/DDBJ databases">
        <title>Variation within the Batrachochytrium salamandrivorans European outbreak.</title>
        <authorList>
            <person name="Kelly M."/>
            <person name="Pasmans F."/>
            <person name="Shea T.P."/>
            <person name="Munoz J.F."/>
            <person name="Carranza S."/>
            <person name="Cuomo C.A."/>
            <person name="Martel A."/>
        </authorList>
    </citation>
    <scope>NUCLEOTIDE SEQUENCE [LARGE SCALE GENOMIC DNA]</scope>
    <source>
        <strain evidence="2 3">AMFP18/2</strain>
    </source>
</reference>